<dbReference type="PANTHER" id="PTHR34023:SF4">
    <property type="entry name" value="RNASE H TYPE-1 DOMAIN-CONTAINING PROTEIN"/>
    <property type="match status" value="1"/>
</dbReference>
<accession>A0AAV0KPE7</accession>
<dbReference type="Pfam" id="PF13456">
    <property type="entry name" value="RVT_3"/>
    <property type="match status" value="1"/>
</dbReference>
<evidence type="ECO:0000313" key="3">
    <source>
        <dbReference type="Proteomes" id="UP001154282"/>
    </source>
</evidence>
<reference evidence="2" key="1">
    <citation type="submission" date="2022-08" db="EMBL/GenBank/DDBJ databases">
        <authorList>
            <person name="Gutierrez-Valencia J."/>
        </authorList>
    </citation>
    <scope>NUCLEOTIDE SEQUENCE</scope>
</reference>
<evidence type="ECO:0000313" key="2">
    <source>
        <dbReference type="EMBL" id="CAI0422774.1"/>
    </source>
</evidence>
<dbReference type="InterPro" id="IPR002156">
    <property type="entry name" value="RNaseH_domain"/>
</dbReference>
<dbReference type="AlphaFoldDB" id="A0AAV0KPE7"/>
<dbReference type="PANTHER" id="PTHR34023">
    <property type="entry name" value="RNASE H DOMAIN-CONTAINING PROTEIN"/>
    <property type="match status" value="1"/>
</dbReference>
<evidence type="ECO:0000259" key="1">
    <source>
        <dbReference type="Pfam" id="PF13456"/>
    </source>
</evidence>
<gene>
    <name evidence="2" type="ORF">LITE_LOCUS19255</name>
</gene>
<dbReference type="GO" id="GO:0004523">
    <property type="term" value="F:RNA-DNA hybrid ribonuclease activity"/>
    <property type="evidence" value="ECO:0007669"/>
    <property type="project" value="InterPro"/>
</dbReference>
<name>A0AAV0KPE7_9ROSI</name>
<feature type="domain" description="RNase H type-1" evidence="1">
    <location>
        <begin position="17"/>
        <end position="51"/>
    </location>
</feature>
<organism evidence="2 3">
    <name type="scientific">Linum tenue</name>
    <dbReference type="NCBI Taxonomy" id="586396"/>
    <lineage>
        <taxon>Eukaryota</taxon>
        <taxon>Viridiplantae</taxon>
        <taxon>Streptophyta</taxon>
        <taxon>Embryophyta</taxon>
        <taxon>Tracheophyta</taxon>
        <taxon>Spermatophyta</taxon>
        <taxon>Magnoliopsida</taxon>
        <taxon>eudicotyledons</taxon>
        <taxon>Gunneridae</taxon>
        <taxon>Pentapetalae</taxon>
        <taxon>rosids</taxon>
        <taxon>fabids</taxon>
        <taxon>Malpighiales</taxon>
        <taxon>Linaceae</taxon>
        <taxon>Linum</taxon>
    </lineage>
</organism>
<proteinExistence type="predicted"/>
<comment type="caution">
    <text evidence="2">The sequence shown here is derived from an EMBL/GenBank/DDBJ whole genome shotgun (WGS) entry which is preliminary data.</text>
</comment>
<sequence>MAVQRIQDATPGHPHYVQVSAIRELLAREWEVQVGHIFREGNVVADYLASAGHALSTGIHVFENPSSMLSHWLYFDTLGIQTPRSVIN</sequence>
<dbReference type="GO" id="GO:0003676">
    <property type="term" value="F:nucleic acid binding"/>
    <property type="evidence" value="ECO:0007669"/>
    <property type="project" value="InterPro"/>
</dbReference>
<keyword evidence="3" id="KW-1185">Reference proteome</keyword>
<protein>
    <recommendedName>
        <fullName evidence="1">RNase H type-1 domain-containing protein</fullName>
    </recommendedName>
</protein>
<dbReference type="Proteomes" id="UP001154282">
    <property type="component" value="Unassembled WGS sequence"/>
</dbReference>
<dbReference type="EMBL" id="CAMGYJ010000005">
    <property type="protein sequence ID" value="CAI0422774.1"/>
    <property type="molecule type" value="Genomic_DNA"/>
</dbReference>